<proteinExistence type="predicted"/>
<comment type="caution">
    <text evidence="2">The sequence shown here is derived from an EMBL/GenBank/DDBJ whole genome shotgun (WGS) entry which is preliminary data.</text>
</comment>
<name>A0A9P5MMY5_9AGAM</name>
<organism evidence="2 3">
    <name type="scientific">Russula ochroleuca</name>
    <dbReference type="NCBI Taxonomy" id="152965"/>
    <lineage>
        <taxon>Eukaryota</taxon>
        <taxon>Fungi</taxon>
        <taxon>Dikarya</taxon>
        <taxon>Basidiomycota</taxon>
        <taxon>Agaricomycotina</taxon>
        <taxon>Agaricomycetes</taxon>
        <taxon>Russulales</taxon>
        <taxon>Russulaceae</taxon>
        <taxon>Russula</taxon>
    </lineage>
</organism>
<reference evidence="2" key="1">
    <citation type="submission" date="2019-10" db="EMBL/GenBank/DDBJ databases">
        <authorList>
            <consortium name="DOE Joint Genome Institute"/>
            <person name="Kuo A."/>
            <person name="Miyauchi S."/>
            <person name="Kiss E."/>
            <person name="Drula E."/>
            <person name="Kohler A."/>
            <person name="Sanchez-Garcia M."/>
            <person name="Andreopoulos B."/>
            <person name="Barry K.W."/>
            <person name="Bonito G."/>
            <person name="Buee M."/>
            <person name="Carver A."/>
            <person name="Chen C."/>
            <person name="Cichocki N."/>
            <person name="Clum A."/>
            <person name="Culley D."/>
            <person name="Crous P.W."/>
            <person name="Fauchery L."/>
            <person name="Girlanda M."/>
            <person name="Hayes R."/>
            <person name="Keri Z."/>
            <person name="LaButti K."/>
            <person name="Lipzen A."/>
            <person name="Lombard V."/>
            <person name="Magnuson J."/>
            <person name="Maillard F."/>
            <person name="Morin E."/>
            <person name="Murat C."/>
            <person name="Nolan M."/>
            <person name="Ohm R."/>
            <person name="Pangilinan J."/>
            <person name="Pereira M."/>
            <person name="Perotto S."/>
            <person name="Peter M."/>
            <person name="Riley R."/>
            <person name="Sitrit Y."/>
            <person name="Stielow B."/>
            <person name="Szollosi G."/>
            <person name="Zifcakova L."/>
            <person name="Stursova M."/>
            <person name="Spatafora J.W."/>
            <person name="Tedersoo L."/>
            <person name="Vaario L.-M."/>
            <person name="Yamada A."/>
            <person name="Yan M."/>
            <person name="Wang P."/>
            <person name="Xu J."/>
            <person name="Bruns T."/>
            <person name="Baldrian P."/>
            <person name="Vilgalys R."/>
            <person name="Henrissat B."/>
            <person name="Grigoriev I.V."/>
            <person name="Hibbett D."/>
            <person name="Nagy L.G."/>
            <person name="Martin F.M."/>
        </authorList>
    </citation>
    <scope>NUCLEOTIDE SEQUENCE</scope>
    <source>
        <strain evidence="2">Prilba</strain>
    </source>
</reference>
<evidence type="ECO:0000313" key="2">
    <source>
        <dbReference type="EMBL" id="KAF8462200.1"/>
    </source>
</evidence>
<feature type="non-terminal residue" evidence="2">
    <location>
        <position position="221"/>
    </location>
</feature>
<evidence type="ECO:0000313" key="3">
    <source>
        <dbReference type="Proteomes" id="UP000759537"/>
    </source>
</evidence>
<dbReference type="AlphaFoldDB" id="A0A9P5MMY5"/>
<dbReference type="EMBL" id="WHVB01000100">
    <property type="protein sequence ID" value="KAF8462200.1"/>
    <property type="molecule type" value="Genomic_DNA"/>
</dbReference>
<dbReference type="OrthoDB" id="3239134at2759"/>
<gene>
    <name evidence="2" type="ORF">DFH94DRAFT_849111</name>
</gene>
<sequence length="221" mass="24421">MNSVSCRPPANIVSNPISYPGTFLQVPQRPPTLEEARTSSLPLDIIAHTLTAHVNPEDIRTYLAGLRPLIQHVLIRDNDRGPGTLNLESLTAGIHDEGSPVTRPSYSMRRTRVPSPALSKSILPGFEAWWLPASRISNEDVNPADVDTTLNWHQECMTTNYPSDQSHQCAPVYMRFSSSVPSTLPGTSNTPIVVQNQERSVFQDRPPQFEERAKGNARASS</sequence>
<accession>A0A9P5MMY5</accession>
<keyword evidence="3" id="KW-1185">Reference proteome</keyword>
<feature type="region of interest" description="Disordered" evidence="1">
    <location>
        <begin position="197"/>
        <end position="221"/>
    </location>
</feature>
<reference evidence="2" key="2">
    <citation type="journal article" date="2020" name="Nat. Commun.">
        <title>Large-scale genome sequencing of mycorrhizal fungi provides insights into the early evolution of symbiotic traits.</title>
        <authorList>
            <person name="Miyauchi S."/>
            <person name="Kiss E."/>
            <person name="Kuo A."/>
            <person name="Drula E."/>
            <person name="Kohler A."/>
            <person name="Sanchez-Garcia M."/>
            <person name="Morin E."/>
            <person name="Andreopoulos B."/>
            <person name="Barry K.W."/>
            <person name="Bonito G."/>
            <person name="Buee M."/>
            <person name="Carver A."/>
            <person name="Chen C."/>
            <person name="Cichocki N."/>
            <person name="Clum A."/>
            <person name="Culley D."/>
            <person name="Crous P.W."/>
            <person name="Fauchery L."/>
            <person name="Girlanda M."/>
            <person name="Hayes R.D."/>
            <person name="Keri Z."/>
            <person name="LaButti K."/>
            <person name="Lipzen A."/>
            <person name="Lombard V."/>
            <person name="Magnuson J."/>
            <person name="Maillard F."/>
            <person name="Murat C."/>
            <person name="Nolan M."/>
            <person name="Ohm R.A."/>
            <person name="Pangilinan J."/>
            <person name="Pereira M.F."/>
            <person name="Perotto S."/>
            <person name="Peter M."/>
            <person name="Pfister S."/>
            <person name="Riley R."/>
            <person name="Sitrit Y."/>
            <person name="Stielow J.B."/>
            <person name="Szollosi G."/>
            <person name="Zifcakova L."/>
            <person name="Stursova M."/>
            <person name="Spatafora J.W."/>
            <person name="Tedersoo L."/>
            <person name="Vaario L.M."/>
            <person name="Yamada A."/>
            <person name="Yan M."/>
            <person name="Wang P."/>
            <person name="Xu J."/>
            <person name="Bruns T."/>
            <person name="Baldrian P."/>
            <person name="Vilgalys R."/>
            <person name="Dunand C."/>
            <person name="Henrissat B."/>
            <person name="Grigoriev I.V."/>
            <person name="Hibbett D."/>
            <person name="Nagy L.G."/>
            <person name="Martin F.M."/>
        </authorList>
    </citation>
    <scope>NUCLEOTIDE SEQUENCE</scope>
    <source>
        <strain evidence="2">Prilba</strain>
    </source>
</reference>
<protein>
    <submittedName>
        <fullName evidence="2">Uncharacterized protein</fullName>
    </submittedName>
</protein>
<evidence type="ECO:0000256" key="1">
    <source>
        <dbReference type="SAM" id="MobiDB-lite"/>
    </source>
</evidence>
<dbReference type="Proteomes" id="UP000759537">
    <property type="component" value="Unassembled WGS sequence"/>
</dbReference>